<dbReference type="GO" id="GO:0006302">
    <property type="term" value="P:double-strand break repair"/>
    <property type="evidence" value="ECO:0007669"/>
    <property type="project" value="InterPro"/>
</dbReference>
<sequence length="599" mass="66648">MKLRKARIVGFQSFRDSGEIEFSDGTNLIVGQNNAGKSALLRALQPALRDDRHRSPEKWAAAALPVPLVRLDIEISGPELETALIENGQNFIPIPDEHDAVAYMDQLLKSPKMQISVSHRPGLMFSAPYPGHDQFAAGTRQSSAVVNVSDGNLTFQQIYNGQDTTALLVHSLWQKSMFYFDPERLTIGESGFAHAPRLAPNANNLPAVLQTLRGDRGDLFDRLVDYLREIFPTVGNLSVRPKPENGNSEVRVWPTEAMERVELSFPLNQSGTGVAQVIALLTAVMTVENAVVVIDEVNSFLHPAAVKVLLRILQTAYSHHQYIISTHAPEVIGFSNPSTLNVVKRLGYESSVQKLDLKKVGQFREVAEHLGVAMADVFAADRIIWVEGPTEELCFPLLFQHAAGRPLPRGTLVTSVASTGDFFFKRRDRQLVYEIYSRLGSAVTPLVVKSIFSFDTDDLSQADIDKMTEQSRGKMHFLPRRHFECYLVDPGAIKSFLQEKDPENANQIDRAQVEATLQRLADNDFKIPEWKGDIHAEDWLARVDAAKLIDKACTELSQTRVSFNKNRDSLFLLQHICSVHPEAIESLAAYVCNLVGAVS</sequence>
<name>A0A387G923_9HYPH</name>
<feature type="domain" description="Rad50/SbcC-type AAA" evidence="2">
    <location>
        <begin position="7"/>
        <end position="57"/>
    </location>
</feature>
<feature type="domain" description="ATPase AAA-type core" evidence="1">
    <location>
        <begin position="265"/>
        <end position="332"/>
    </location>
</feature>
<evidence type="ECO:0000313" key="4">
    <source>
        <dbReference type="Proteomes" id="UP000282195"/>
    </source>
</evidence>
<gene>
    <name evidence="3" type="ORF">CCGE525_36880</name>
</gene>
<dbReference type="PANTHER" id="PTHR43581:SF4">
    <property type="entry name" value="ATP_GTP PHOSPHATASE"/>
    <property type="match status" value="1"/>
</dbReference>
<protein>
    <recommendedName>
        <fullName evidence="5">ATP-binding protein</fullName>
    </recommendedName>
</protein>
<dbReference type="GO" id="GO:0005524">
    <property type="term" value="F:ATP binding"/>
    <property type="evidence" value="ECO:0007669"/>
    <property type="project" value="InterPro"/>
</dbReference>
<evidence type="ECO:0000259" key="2">
    <source>
        <dbReference type="Pfam" id="PF13476"/>
    </source>
</evidence>
<dbReference type="InterPro" id="IPR051396">
    <property type="entry name" value="Bact_Antivir_Def_Nuclease"/>
</dbReference>
<keyword evidence="3" id="KW-0614">Plasmid</keyword>
<dbReference type="SUPFAM" id="SSF52540">
    <property type="entry name" value="P-loop containing nucleoside triphosphate hydrolases"/>
    <property type="match status" value="1"/>
</dbReference>
<evidence type="ECO:0008006" key="5">
    <source>
        <dbReference type="Google" id="ProtNLM"/>
    </source>
</evidence>
<dbReference type="Gene3D" id="3.40.50.300">
    <property type="entry name" value="P-loop containing nucleotide triphosphate hydrolases"/>
    <property type="match status" value="2"/>
</dbReference>
<dbReference type="OrthoDB" id="3322489at2"/>
<dbReference type="InterPro" id="IPR027417">
    <property type="entry name" value="P-loop_NTPase"/>
</dbReference>
<dbReference type="Pfam" id="PF13304">
    <property type="entry name" value="AAA_21"/>
    <property type="match status" value="1"/>
</dbReference>
<dbReference type="InterPro" id="IPR003959">
    <property type="entry name" value="ATPase_AAA_core"/>
</dbReference>
<evidence type="ECO:0000259" key="1">
    <source>
        <dbReference type="Pfam" id="PF13304"/>
    </source>
</evidence>
<dbReference type="EMBL" id="CP032697">
    <property type="protein sequence ID" value="AYG64331.1"/>
    <property type="molecule type" value="Genomic_DNA"/>
</dbReference>
<dbReference type="Pfam" id="PF13476">
    <property type="entry name" value="AAA_23"/>
    <property type="match status" value="1"/>
</dbReference>
<dbReference type="PANTHER" id="PTHR43581">
    <property type="entry name" value="ATP/GTP PHOSPHATASE"/>
    <property type="match status" value="1"/>
</dbReference>
<dbReference type="AlphaFoldDB" id="A0A387G923"/>
<reference evidence="3 4" key="1">
    <citation type="submission" date="2018-10" db="EMBL/GenBank/DDBJ databases">
        <title>Rhizobium etli, R. leguminosarum and a new Rhizobium genospecies from Phaseolus dumosus.</title>
        <authorList>
            <person name="Ramirez-Puebla S.T."/>
            <person name="Rogel-Hernandez M.A."/>
            <person name="Guerrero G."/>
            <person name="Ormeno-Orrillo E."/>
            <person name="Martinez-Romero J.C."/>
            <person name="Negrete-Yankelevich S."/>
            <person name="Martinez-Romero E."/>
        </authorList>
    </citation>
    <scope>NUCLEOTIDE SEQUENCE [LARGE SCALE GENOMIC DNA]</scope>
    <source>
        <strain evidence="3 4">CCGE525</strain>
        <plasmid evidence="4">prccge525a</plasmid>
    </source>
</reference>
<proteinExistence type="predicted"/>
<dbReference type="KEGG" id="rjg:CCGE525_36880"/>
<dbReference type="InterPro" id="IPR038729">
    <property type="entry name" value="Rad50/SbcC_AAA"/>
</dbReference>
<accession>A0A387G923</accession>
<evidence type="ECO:0000313" key="3">
    <source>
        <dbReference type="EMBL" id="AYG64331.1"/>
    </source>
</evidence>
<keyword evidence="4" id="KW-1185">Reference proteome</keyword>
<dbReference type="RefSeq" id="WP_120709223.1">
    <property type="nucleotide sequence ID" value="NZ_CP032697.1"/>
</dbReference>
<geneLocation type="plasmid" evidence="4">
    <name>prccge525a</name>
</geneLocation>
<organism evidence="3 4">
    <name type="scientific">Rhizobium jaguaris</name>
    <dbReference type="NCBI Taxonomy" id="1312183"/>
    <lineage>
        <taxon>Bacteria</taxon>
        <taxon>Pseudomonadati</taxon>
        <taxon>Pseudomonadota</taxon>
        <taxon>Alphaproteobacteria</taxon>
        <taxon>Hyphomicrobiales</taxon>
        <taxon>Rhizobiaceae</taxon>
        <taxon>Rhizobium/Agrobacterium group</taxon>
        <taxon>Rhizobium</taxon>
    </lineage>
</organism>
<dbReference type="Proteomes" id="UP000282195">
    <property type="component" value="Plasmid pRCCGE525a"/>
</dbReference>
<dbReference type="GO" id="GO:0016887">
    <property type="term" value="F:ATP hydrolysis activity"/>
    <property type="evidence" value="ECO:0007669"/>
    <property type="project" value="InterPro"/>
</dbReference>